<name>A0ABD0AII8_9LACO</name>
<protein>
    <recommendedName>
        <fullName evidence="3">Transposase</fullName>
    </recommendedName>
</protein>
<dbReference type="Proteomes" id="UP001054884">
    <property type="component" value="Unassembled WGS sequence"/>
</dbReference>
<sequence length="52" mass="5878">MCPNCGEMNANTAAAVNILRRADDKNITLYTPYKKVEKILEDRYANKQSVMA</sequence>
<evidence type="ECO:0000313" key="1">
    <source>
        <dbReference type="EMBL" id="GHN34873.1"/>
    </source>
</evidence>
<dbReference type="AlphaFoldDB" id="A0ABD0AII8"/>
<proteinExistence type="predicted"/>
<evidence type="ECO:0008006" key="3">
    <source>
        <dbReference type="Google" id="ProtNLM"/>
    </source>
</evidence>
<gene>
    <name evidence="1" type="ORF">ME791_20250</name>
</gene>
<comment type="caution">
    <text evidence="1">The sequence shown here is derived from an EMBL/GenBank/DDBJ whole genome shotgun (WGS) entry which is preliminary data.</text>
</comment>
<reference evidence="1 2" key="1">
    <citation type="journal article" date="2022" name="J. Dairy Sci.">
        <title>Genetic diversity of Lactobacillus delbrueckii isolated from raw milk in Hokkaido, Japan.</title>
        <authorList>
            <person name="Tsuchihashi H."/>
            <person name="Ichikawa A."/>
            <person name="Takeda M."/>
            <person name="Koizumi A."/>
            <person name="Mizoguchi C."/>
            <person name="Ishida T."/>
            <person name="Kimura K."/>
        </authorList>
    </citation>
    <scope>NUCLEOTIDE SEQUENCE [LARGE SCALE GENOMIC DNA]</scope>
    <source>
        <strain evidence="1 2">ME-791</strain>
    </source>
</reference>
<accession>A0ABD0AII8</accession>
<organism evidence="1 2">
    <name type="scientific">Lactobacillus delbrueckii</name>
    <dbReference type="NCBI Taxonomy" id="1584"/>
    <lineage>
        <taxon>Bacteria</taxon>
        <taxon>Bacillati</taxon>
        <taxon>Bacillota</taxon>
        <taxon>Bacilli</taxon>
        <taxon>Lactobacillales</taxon>
        <taxon>Lactobacillaceae</taxon>
        <taxon>Lactobacillus</taxon>
    </lineage>
</organism>
<evidence type="ECO:0000313" key="2">
    <source>
        <dbReference type="Proteomes" id="UP001054884"/>
    </source>
</evidence>
<dbReference type="EMBL" id="BNHY01000210">
    <property type="protein sequence ID" value="GHN34873.1"/>
    <property type="molecule type" value="Genomic_DNA"/>
</dbReference>